<feature type="compositionally biased region" description="Low complexity" evidence="1">
    <location>
        <begin position="45"/>
        <end position="58"/>
    </location>
</feature>
<organism evidence="2 3">
    <name type="scientific">Engystomops pustulosus</name>
    <name type="common">Tungara frog</name>
    <name type="synonym">Physalaemus pustulosus</name>
    <dbReference type="NCBI Taxonomy" id="76066"/>
    <lineage>
        <taxon>Eukaryota</taxon>
        <taxon>Metazoa</taxon>
        <taxon>Chordata</taxon>
        <taxon>Craniata</taxon>
        <taxon>Vertebrata</taxon>
        <taxon>Euteleostomi</taxon>
        <taxon>Amphibia</taxon>
        <taxon>Batrachia</taxon>
        <taxon>Anura</taxon>
        <taxon>Neobatrachia</taxon>
        <taxon>Hyloidea</taxon>
        <taxon>Leptodactylidae</taxon>
        <taxon>Leiuperinae</taxon>
        <taxon>Engystomops</taxon>
    </lineage>
</organism>
<evidence type="ECO:0000256" key="1">
    <source>
        <dbReference type="SAM" id="MobiDB-lite"/>
    </source>
</evidence>
<gene>
    <name evidence="2" type="ORF">GDO81_019765</name>
</gene>
<evidence type="ECO:0000313" key="3">
    <source>
        <dbReference type="Proteomes" id="UP000824782"/>
    </source>
</evidence>
<evidence type="ECO:0000313" key="2">
    <source>
        <dbReference type="EMBL" id="KAG8540168.1"/>
    </source>
</evidence>
<comment type="caution">
    <text evidence="2">The sequence shown here is derived from an EMBL/GenBank/DDBJ whole genome shotgun (WGS) entry which is preliminary data.</text>
</comment>
<proteinExistence type="predicted"/>
<feature type="region of interest" description="Disordered" evidence="1">
    <location>
        <begin position="13"/>
        <end position="92"/>
    </location>
</feature>
<keyword evidence="3" id="KW-1185">Reference proteome</keyword>
<dbReference type="Proteomes" id="UP000824782">
    <property type="component" value="Unassembled WGS sequence"/>
</dbReference>
<reference evidence="2" key="1">
    <citation type="thesis" date="2020" institute="ProQuest LLC" country="789 East Eisenhower Parkway, Ann Arbor, MI, USA">
        <title>Comparative Genomics and Chromosome Evolution.</title>
        <authorList>
            <person name="Mudd A.B."/>
        </authorList>
    </citation>
    <scope>NUCLEOTIDE SEQUENCE</scope>
    <source>
        <strain evidence="2">237g6f4</strain>
        <tissue evidence="2">Blood</tissue>
    </source>
</reference>
<dbReference type="AlphaFoldDB" id="A0AAV6YVN3"/>
<protein>
    <submittedName>
        <fullName evidence="2">Uncharacterized protein</fullName>
    </submittedName>
</protein>
<sequence length="92" mass="10301">MHKLPTLFLQHTYPFPTDNSQDFPPPLKTHKPFPTDNTQTPPSFTTHTSLTANTHTTLPPLPTSKRTLTEIHTPPQLTLSSSPTINKQDPPH</sequence>
<feature type="compositionally biased region" description="Polar residues" evidence="1">
    <location>
        <begin position="35"/>
        <end position="44"/>
    </location>
</feature>
<dbReference type="EMBL" id="WNYA01011335">
    <property type="protein sequence ID" value="KAG8540168.1"/>
    <property type="molecule type" value="Genomic_DNA"/>
</dbReference>
<name>A0AAV6YVN3_ENGPU</name>
<accession>A0AAV6YVN3</accession>
<feature type="compositionally biased region" description="Polar residues" evidence="1">
    <location>
        <begin position="75"/>
        <end position="92"/>
    </location>
</feature>